<feature type="transmembrane region" description="Helical" evidence="2">
    <location>
        <begin position="654"/>
        <end position="675"/>
    </location>
</feature>
<proteinExistence type="predicted"/>
<keyword evidence="5" id="KW-1185">Reference proteome</keyword>
<organism evidence="4 5">
    <name type="scientific">Cyclonatronum proteinivorum</name>
    <dbReference type="NCBI Taxonomy" id="1457365"/>
    <lineage>
        <taxon>Bacteria</taxon>
        <taxon>Pseudomonadati</taxon>
        <taxon>Balneolota</taxon>
        <taxon>Balneolia</taxon>
        <taxon>Balneolales</taxon>
        <taxon>Cyclonatronaceae</taxon>
        <taxon>Cyclonatronum</taxon>
    </lineage>
</organism>
<sequence>MAAYSPSDYLNPGKIWDIATAPGGVVFMAADRGLLEYDGSQWRRFRGSDGFLRSVLVKSDSLIYTGSDLDFGRWVRSGDGNWEYTSLYPFRDELAGLAEEFWGVYEHNGFLYFVSASNLYVYRNQNLTKIVAPDRFSGSFFFEEALWLVDETQGLIRVTEFALQQLAPFPESGPQEIIGMFRDNNNLRLVTRESGLLSYRDRTIEPLNSPLAAELSEAGVFSYEAISDSVHAFGTIQNGLIIADAGGRVLHRINRNKGLLNNTVLSLHYSRYGKLWAGLDFGLNTFDLRSNYSFFYDLQGAFGTGYAALLHDETFYLGTNTGFYRTTWDNLSGSQLSPGFQPVPGLSGQVWSIHQIGGDILIAHDRGLFLYRDDTAVRLNAGRGVWTLVPFRSKLLAGTYNGISVFSREAETWTFTKQLEHIFGSVIQLVPESDEWLWVNIPNFGMVRTRLNDELLPVDRLLYPIADFEGDDAKIVVEGEDLFVLTSRFRYRYDFDTEQFEVAVPEYHLHLPCEVVPGVFAPLMLNDQWQFYPVSNGFMIEDLSREMDPAQFNTNFELRQSQIFSYQEERFWEPDDRIPSGLNNVRFRVLIPNESAMRYQYRLHTTQEWSVPQASDTIELVGLTRGRHELEIRAVMGGEIFAEKNFTLHVAPPWYLSWYMLLLLVLLFIAAWIIARRWHREILIDQKREMLRRQQQEMKKQAAHQRQAMLEKEQLRLRGELEKLERNLKSKTLELANRAKKGQDKNRILQDIKEKIDALEATSQVSKRRIVEIDKMLDSCIDLDDNTFEIQMNELHQEFFRKMKERFPDLSGNDLRLCAYVKLGFSAKEIADMLQIQPSSVYISRSRLRKKLNLDTEEDLYGFLNGIE</sequence>
<dbReference type="PROSITE" id="PS00622">
    <property type="entry name" value="HTH_LUXR_1"/>
    <property type="match status" value="1"/>
</dbReference>
<dbReference type="Proteomes" id="UP000254808">
    <property type="component" value="Chromosome"/>
</dbReference>
<dbReference type="InterPro" id="IPR013783">
    <property type="entry name" value="Ig-like_fold"/>
</dbReference>
<dbReference type="InterPro" id="IPR036388">
    <property type="entry name" value="WH-like_DNA-bd_sf"/>
</dbReference>
<evidence type="ECO:0000313" key="4">
    <source>
        <dbReference type="EMBL" id="AXJ00733.1"/>
    </source>
</evidence>
<dbReference type="RefSeq" id="WP_124245561.1">
    <property type="nucleotide sequence ID" value="NZ_CP027806.1"/>
</dbReference>
<evidence type="ECO:0000259" key="3">
    <source>
        <dbReference type="PROSITE" id="PS00622"/>
    </source>
</evidence>
<dbReference type="InterPro" id="IPR015943">
    <property type="entry name" value="WD40/YVTN_repeat-like_dom_sf"/>
</dbReference>
<gene>
    <name evidence="4" type="ORF">CYPRO_1477</name>
</gene>
<dbReference type="Gene3D" id="2.60.40.10">
    <property type="entry name" value="Immunoglobulins"/>
    <property type="match status" value="1"/>
</dbReference>
<protein>
    <recommendedName>
        <fullName evidence="3">HTH luxR-type domain-containing protein</fullName>
    </recommendedName>
</protein>
<dbReference type="InterPro" id="IPR000792">
    <property type="entry name" value="Tscrpt_reg_LuxR_C"/>
</dbReference>
<feature type="coiled-coil region" evidence="1">
    <location>
        <begin position="684"/>
        <end position="769"/>
    </location>
</feature>
<evidence type="ECO:0000256" key="1">
    <source>
        <dbReference type="SAM" id="Coils"/>
    </source>
</evidence>
<keyword evidence="1" id="KW-0175">Coiled coil</keyword>
<dbReference type="AlphaFoldDB" id="A0A345UJT1"/>
<dbReference type="SMART" id="SM00421">
    <property type="entry name" value="HTH_LUXR"/>
    <property type="match status" value="1"/>
</dbReference>
<keyword evidence="2" id="KW-0472">Membrane</keyword>
<dbReference type="InterPro" id="IPR016032">
    <property type="entry name" value="Sig_transdc_resp-reg_C-effctor"/>
</dbReference>
<keyword evidence="2" id="KW-1133">Transmembrane helix</keyword>
<dbReference type="OrthoDB" id="1090267at2"/>
<dbReference type="Gene3D" id="2.130.10.10">
    <property type="entry name" value="YVTN repeat-like/Quinoprotein amine dehydrogenase"/>
    <property type="match status" value="2"/>
</dbReference>
<evidence type="ECO:0000313" key="5">
    <source>
        <dbReference type="Proteomes" id="UP000254808"/>
    </source>
</evidence>
<dbReference type="GO" id="GO:0006355">
    <property type="term" value="P:regulation of DNA-templated transcription"/>
    <property type="evidence" value="ECO:0007669"/>
    <property type="project" value="InterPro"/>
</dbReference>
<reference evidence="4 5" key="1">
    <citation type="submission" date="2018-03" db="EMBL/GenBank/DDBJ databases">
        <title>Phenotypic and genomic properties of Cyclonatronum proteinivorum gen. nov., sp. nov., a haloalkaliphilic bacteroidete from soda lakes possessing Na+-translocating rhodopsin.</title>
        <authorList>
            <person name="Toshchakov S.V."/>
            <person name="Korzhenkov A."/>
            <person name="Samarov N.I."/>
            <person name="Kublanov I.V."/>
            <person name="Muntyan M.S."/>
            <person name="Sorokin D.Y."/>
        </authorList>
    </citation>
    <scope>NUCLEOTIDE SEQUENCE [LARGE SCALE GENOMIC DNA]</scope>
    <source>
        <strain evidence="4 5">Omega</strain>
    </source>
</reference>
<dbReference type="SUPFAM" id="SSF46894">
    <property type="entry name" value="C-terminal effector domain of the bipartite response regulators"/>
    <property type="match status" value="1"/>
</dbReference>
<accession>A0A345UJT1</accession>
<dbReference type="KEGG" id="cprv:CYPRO_1477"/>
<keyword evidence="2" id="KW-0812">Transmembrane</keyword>
<dbReference type="GO" id="GO:0003677">
    <property type="term" value="F:DNA binding"/>
    <property type="evidence" value="ECO:0007669"/>
    <property type="project" value="InterPro"/>
</dbReference>
<evidence type="ECO:0000256" key="2">
    <source>
        <dbReference type="SAM" id="Phobius"/>
    </source>
</evidence>
<name>A0A345UJT1_9BACT</name>
<dbReference type="EMBL" id="CP027806">
    <property type="protein sequence ID" value="AXJ00733.1"/>
    <property type="molecule type" value="Genomic_DNA"/>
</dbReference>
<dbReference type="Gene3D" id="1.10.10.10">
    <property type="entry name" value="Winged helix-like DNA-binding domain superfamily/Winged helix DNA-binding domain"/>
    <property type="match status" value="1"/>
</dbReference>
<feature type="domain" description="HTH luxR-type" evidence="3">
    <location>
        <begin position="824"/>
        <end position="851"/>
    </location>
</feature>